<feature type="non-terminal residue" evidence="1">
    <location>
        <position position="30"/>
    </location>
</feature>
<gene>
    <name evidence="1" type="ORF">GSTENG00013466001</name>
</gene>
<comment type="caution">
    <text evidence="1">The sequence shown here is derived from an EMBL/GenBank/DDBJ whole genome shotgun (WGS) entry which is preliminary data.</text>
</comment>
<sequence length="30" mass="3651">LQRCYEHKQYRNGLKFCKQILTNPKFAEHG</sequence>
<dbReference type="KEGG" id="tng:GSTEN00013466G001"/>
<protein>
    <submittedName>
        <fullName evidence="1">(spotted green pufferfish) hypothetical protein</fullName>
    </submittedName>
</protein>
<proteinExistence type="predicted"/>
<accession>Q4SSE8</accession>
<evidence type="ECO:0000313" key="1">
    <source>
        <dbReference type="EMBL" id="CAF96434.1"/>
    </source>
</evidence>
<dbReference type="EMBL" id="CAAE01014458">
    <property type="protein sequence ID" value="CAF96434.1"/>
    <property type="molecule type" value="Genomic_DNA"/>
</dbReference>
<reference evidence="1" key="2">
    <citation type="submission" date="2004-02" db="EMBL/GenBank/DDBJ databases">
        <authorList>
            <consortium name="Genoscope"/>
            <consortium name="Whitehead Institute Centre for Genome Research"/>
        </authorList>
    </citation>
    <scope>NUCLEOTIDE SEQUENCE</scope>
</reference>
<feature type="non-terminal residue" evidence="1">
    <location>
        <position position="1"/>
    </location>
</feature>
<reference evidence="1" key="1">
    <citation type="journal article" date="2004" name="Nature">
        <title>Genome duplication in the teleost fish Tetraodon nigroviridis reveals the early vertebrate proto-karyotype.</title>
        <authorList>
            <person name="Jaillon O."/>
            <person name="Aury J.-M."/>
            <person name="Brunet F."/>
            <person name="Petit J.-L."/>
            <person name="Stange-Thomann N."/>
            <person name="Mauceli E."/>
            <person name="Bouneau L."/>
            <person name="Fischer C."/>
            <person name="Ozouf-Costaz C."/>
            <person name="Bernot A."/>
            <person name="Nicaud S."/>
            <person name="Jaffe D."/>
            <person name="Fisher S."/>
            <person name="Lutfalla G."/>
            <person name="Dossat C."/>
            <person name="Segurens B."/>
            <person name="Dasilva C."/>
            <person name="Salanoubat M."/>
            <person name="Levy M."/>
            <person name="Boudet N."/>
            <person name="Castellano S."/>
            <person name="Anthouard V."/>
            <person name="Jubin C."/>
            <person name="Castelli V."/>
            <person name="Katinka M."/>
            <person name="Vacherie B."/>
            <person name="Biemont C."/>
            <person name="Skalli Z."/>
            <person name="Cattolico L."/>
            <person name="Poulain J."/>
            <person name="De Berardinis V."/>
            <person name="Cruaud C."/>
            <person name="Duprat S."/>
            <person name="Brottier P."/>
            <person name="Coutanceau J.-P."/>
            <person name="Gouzy J."/>
            <person name="Parra G."/>
            <person name="Lardier G."/>
            <person name="Chapple C."/>
            <person name="McKernan K.J."/>
            <person name="McEwan P."/>
            <person name="Bosak S."/>
            <person name="Kellis M."/>
            <person name="Volff J.-N."/>
            <person name="Guigo R."/>
            <person name="Zody M.C."/>
            <person name="Mesirov J."/>
            <person name="Lindblad-Toh K."/>
            <person name="Birren B."/>
            <person name="Nusbaum C."/>
            <person name="Kahn D."/>
            <person name="Robinson-Rechavi M."/>
            <person name="Laudet V."/>
            <person name="Schachter V."/>
            <person name="Quetier F."/>
            <person name="Saurin W."/>
            <person name="Scarpelli C."/>
            <person name="Wincker P."/>
            <person name="Lander E.S."/>
            <person name="Weissenbach J."/>
            <person name="Roest Crollius H."/>
        </authorList>
    </citation>
    <scope>NUCLEOTIDE SEQUENCE [LARGE SCALE GENOMIC DNA]</scope>
</reference>
<dbReference type="AlphaFoldDB" id="Q4SSE8"/>
<dbReference type="Gene3D" id="1.25.40.1040">
    <property type="match status" value="1"/>
</dbReference>
<organism evidence="1">
    <name type="scientific">Tetraodon nigroviridis</name>
    <name type="common">Spotted green pufferfish</name>
    <name type="synonym">Chelonodon nigroviridis</name>
    <dbReference type="NCBI Taxonomy" id="99883"/>
    <lineage>
        <taxon>Eukaryota</taxon>
        <taxon>Metazoa</taxon>
        <taxon>Chordata</taxon>
        <taxon>Craniata</taxon>
        <taxon>Vertebrata</taxon>
        <taxon>Euteleostomi</taxon>
        <taxon>Actinopterygii</taxon>
        <taxon>Neopterygii</taxon>
        <taxon>Teleostei</taxon>
        <taxon>Neoteleostei</taxon>
        <taxon>Acanthomorphata</taxon>
        <taxon>Eupercaria</taxon>
        <taxon>Tetraodontiformes</taxon>
        <taxon>Tetradontoidea</taxon>
        <taxon>Tetraodontidae</taxon>
        <taxon>Tetraodon</taxon>
    </lineage>
</organism>
<name>Q4SSE8_TETNG</name>